<dbReference type="GO" id="GO:0015074">
    <property type="term" value="P:DNA integration"/>
    <property type="evidence" value="ECO:0007669"/>
    <property type="project" value="UniProtKB-KW"/>
</dbReference>
<protein>
    <recommendedName>
        <fullName evidence="11">Gypsy retrotransposon integrase-like protein 1</fullName>
    </recommendedName>
</protein>
<dbReference type="Gene3D" id="1.10.340.70">
    <property type="match status" value="1"/>
</dbReference>
<dbReference type="GO" id="GO:0003964">
    <property type="term" value="F:RNA-directed DNA polymerase activity"/>
    <property type="evidence" value="ECO:0007669"/>
    <property type="project" value="UniProtKB-KW"/>
</dbReference>
<dbReference type="GO" id="GO:0004190">
    <property type="term" value="F:aspartic-type endopeptidase activity"/>
    <property type="evidence" value="ECO:0007669"/>
    <property type="project" value="UniProtKB-KW"/>
</dbReference>
<accession>A0A8C5Q0K8</accession>
<keyword evidence="3" id="KW-0064">Aspartyl protease</keyword>
<keyword evidence="13" id="KW-0472">Membrane</keyword>
<reference evidence="15" key="2">
    <citation type="submission" date="2025-09" db="UniProtKB">
        <authorList>
            <consortium name="Ensembl"/>
        </authorList>
    </citation>
    <scope>IDENTIFICATION</scope>
</reference>
<name>A0A8C5Q0K8_9ANUR</name>
<dbReference type="PANTHER" id="PTHR37984">
    <property type="entry name" value="PROTEIN CBG26694"/>
    <property type="match status" value="1"/>
</dbReference>
<dbReference type="PROSITE" id="PS50994">
    <property type="entry name" value="INTEGRASE"/>
    <property type="match status" value="1"/>
</dbReference>
<dbReference type="OrthoDB" id="6764844at2759"/>
<keyword evidence="10" id="KW-0233">DNA recombination</keyword>
<dbReference type="GO" id="GO:0003887">
    <property type="term" value="F:DNA-directed DNA polymerase activity"/>
    <property type="evidence" value="ECO:0007669"/>
    <property type="project" value="UniProtKB-KW"/>
</dbReference>
<evidence type="ECO:0000313" key="15">
    <source>
        <dbReference type="Ensembl" id="ENSLLEP00000030806.1"/>
    </source>
</evidence>
<feature type="region of interest" description="Disordered" evidence="12">
    <location>
        <begin position="1"/>
        <end position="21"/>
    </location>
</feature>
<dbReference type="Ensembl" id="ENSLLET00000031989.1">
    <property type="protein sequence ID" value="ENSLLEP00000030806.1"/>
    <property type="gene ID" value="ENSLLEG00000019507.1"/>
</dbReference>
<keyword evidence="4" id="KW-0378">Hydrolase</keyword>
<keyword evidence="2" id="KW-0479">Metal-binding</keyword>
<dbReference type="Gene3D" id="3.30.420.10">
    <property type="entry name" value="Ribonuclease H-like superfamily/Ribonuclease H"/>
    <property type="match status" value="1"/>
</dbReference>
<evidence type="ECO:0000313" key="16">
    <source>
        <dbReference type="Proteomes" id="UP000694569"/>
    </source>
</evidence>
<dbReference type="GO" id="GO:0006310">
    <property type="term" value="P:DNA recombination"/>
    <property type="evidence" value="ECO:0007669"/>
    <property type="project" value="UniProtKB-KW"/>
</dbReference>
<keyword evidence="13" id="KW-1133">Transmembrane helix</keyword>
<keyword evidence="6" id="KW-0229">DNA integration</keyword>
<evidence type="ECO:0000256" key="6">
    <source>
        <dbReference type="ARBA" id="ARBA00022908"/>
    </source>
</evidence>
<dbReference type="GeneTree" id="ENSGT00940000163772"/>
<dbReference type="Pfam" id="PF24626">
    <property type="entry name" value="SH3_Tf2-1"/>
    <property type="match status" value="1"/>
</dbReference>
<evidence type="ECO:0000256" key="2">
    <source>
        <dbReference type="ARBA" id="ARBA00022723"/>
    </source>
</evidence>
<dbReference type="InterPro" id="IPR056924">
    <property type="entry name" value="SH3_Tf2-1"/>
</dbReference>
<evidence type="ECO:0000256" key="1">
    <source>
        <dbReference type="ARBA" id="ARBA00022670"/>
    </source>
</evidence>
<dbReference type="InterPro" id="IPR050951">
    <property type="entry name" value="Retrovirus_Pol_polyprotein"/>
</dbReference>
<evidence type="ECO:0000259" key="14">
    <source>
        <dbReference type="PROSITE" id="PS50994"/>
    </source>
</evidence>
<dbReference type="InterPro" id="IPR041588">
    <property type="entry name" value="Integrase_H2C2"/>
</dbReference>
<dbReference type="GO" id="GO:0006508">
    <property type="term" value="P:proteolysis"/>
    <property type="evidence" value="ECO:0007669"/>
    <property type="project" value="UniProtKB-KW"/>
</dbReference>
<dbReference type="InterPro" id="IPR036397">
    <property type="entry name" value="RNaseH_sf"/>
</dbReference>
<evidence type="ECO:0000256" key="5">
    <source>
        <dbReference type="ARBA" id="ARBA00022842"/>
    </source>
</evidence>
<evidence type="ECO:0000256" key="3">
    <source>
        <dbReference type="ARBA" id="ARBA00022750"/>
    </source>
</evidence>
<dbReference type="InterPro" id="IPR012337">
    <property type="entry name" value="RNaseH-like_sf"/>
</dbReference>
<reference evidence="15" key="1">
    <citation type="submission" date="2025-08" db="UniProtKB">
        <authorList>
            <consortium name="Ensembl"/>
        </authorList>
    </citation>
    <scope>IDENTIFICATION</scope>
</reference>
<keyword evidence="13" id="KW-0812">Transmembrane</keyword>
<dbReference type="Pfam" id="PF17921">
    <property type="entry name" value="Integrase_H2C2"/>
    <property type="match status" value="1"/>
</dbReference>
<organism evidence="15 16">
    <name type="scientific">Leptobrachium leishanense</name>
    <name type="common">Leishan spiny toad</name>
    <dbReference type="NCBI Taxonomy" id="445787"/>
    <lineage>
        <taxon>Eukaryota</taxon>
        <taxon>Metazoa</taxon>
        <taxon>Chordata</taxon>
        <taxon>Craniata</taxon>
        <taxon>Vertebrata</taxon>
        <taxon>Euteleostomi</taxon>
        <taxon>Amphibia</taxon>
        <taxon>Batrachia</taxon>
        <taxon>Anura</taxon>
        <taxon>Pelobatoidea</taxon>
        <taxon>Megophryidae</taxon>
        <taxon>Leptobrachium</taxon>
    </lineage>
</organism>
<evidence type="ECO:0000256" key="7">
    <source>
        <dbReference type="ARBA" id="ARBA00022918"/>
    </source>
</evidence>
<feature type="compositionally biased region" description="Polar residues" evidence="12">
    <location>
        <begin position="11"/>
        <end position="21"/>
    </location>
</feature>
<keyword evidence="1" id="KW-0645">Protease</keyword>
<evidence type="ECO:0000256" key="12">
    <source>
        <dbReference type="SAM" id="MobiDB-lite"/>
    </source>
</evidence>
<evidence type="ECO:0000256" key="9">
    <source>
        <dbReference type="ARBA" id="ARBA00023125"/>
    </source>
</evidence>
<keyword evidence="16" id="KW-1185">Reference proteome</keyword>
<evidence type="ECO:0000256" key="4">
    <source>
        <dbReference type="ARBA" id="ARBA00022801"/>
    </source>
</evidence>
<dbReference type="InterPro" id="IPR001584">
    <property type="entry name" value="Integrase_cat-core"/>
</dbReference>
<dbReference type="AlphaFoldDB" id="A0A8C5Q0K8"/>
<evidence type="ECO:0000256" key="13">
    <source>
        <dbReference type="SAM" id="Phobius"/>
    </source>
</evidence>
<feature type="transmembrane region" description="Helical" evidence="13">
    <location>
        <begin position="372"/>
        <end position="394"/>
    </location>
</feature>
<dbReference type="GO" id="GO:0046872">
    <property type="term" value="F:metal ion binding"/>
    <property type="evidence" value="ECO:0007669"/>
    <property type="project" value="UniProtKB-KW"/>
</dbReference>
<feature type="region of interest" description="Disordered" evidence="12">
    <location>
        <begin position="491"/>
        <end position="514"/>
    </location>
</feature>
<evidence type="ECO:0000256" key="8">
    <source>
        <dbReference type="ARBA" id="ARBA00022932"/>
    </source>
</evidence>
<keyword evidence="9" id="KW-0238">DNA-binding</keyword>
<keyword evidence="8" id="KW-0239">DNA-directed DNA polymerase</keyword>
<dbReference type="GO" id="GO:0003677">
    <property type="term" value="F:DNA binding"/>
    <property type="evidence" value="ECO:0007669"/>
    <property type="project" value="UniProtKB-KW"/>
</dbReference>
<keyword evidence="5" id="KW-0460">Magnesium</keyword>
<dbReference type="SUPFAM" id="SSF53098">
    <property type="entry name" value="Ribonuclease H-like"/>
    <property type="match status" value="1"/>
</dbReference>
<dbReference type="Proteomes" id="UP000694569">
    <property type="component" value="Unplaced"/>
</dbReference>
<keyword evidence="8" id="KW-0548">Nucleotidyltransferase</keyword>
<sequence length="514" mass="56228">MQQIRAHAASHPQTQGSPSSLDQQCLFVPQKDRLTVLQTFHDLPSSGNPVERKTKELITRYFQWPYLSRDVKRYVASCLVCARMKVSHTKPTGLLQPLPVPERPRSHVTVDFIVDLPPSQGFSTIMVTVDRLTKMIPEAIMSDRGVQFTSRFWKHFCQALGIQVDLSTAHHPHTNGQTERVNQSLETYLCCYTTFLQDDWADLLGTAEFSYNARLHDSTHYSLFFLLYGYHPSPLPDLPSGTPVPSVTDWLQSLERCRFVARDSLLAAQATYKAYADRHHSASPVYHVGQRVWLSTRFLHLSCPTRKLGPHFNGPFLVTALVGLVAVRLLLPRRYRLHPVVHLSFLKPVCPNPFPGHSLPPPPVLVAGSPEFFWTLVGIGVSFSILLSGGVTALRTAPGNLLMGSMPPLESASTTSLIQGAPVLCVSGGPAFRGFCQGRCGPLAPGAAASPGSRRFRPGPGKAVCAGVWQYHADQGLTSWFSGVPGGSGASSSMGDVAAAKQQPPQQRKALGLV</sequence>
<evidence type="ECO:0000256" key="10">
    <source>
        <dbReference type="ARBA" id="ARBA00023172"/>
    </source>
</evidence>
<keyword evidence="8" id="KW-0808">Transferase</keyword>
<dbReference type="PANTHER" id="PTHR37984:SF15">
    <property type="entry name" value="INTEGRASE CATALYTIC DOMAIN-CONTAINING PROTEIN"/>
    <property type="match status" value="1"/>
</dbReference>
<feature type="domain" description="Integrase catalytic" evidence="14">
    <location>
        <begin position="136"/>
        <end position="240"/>
    </location>
</feature>
<keyword evidence="7" id="KW-0695">RNA-directed DNA polymerase</keyword>
<feature type="transmembrane region" description="Helical" evidence="13">
    <location>
        <begin position="312"/>
        <end position="331"/>
    </location>
</feature>
<proteinExistence type="predicted"/>
<evidence type="ECO:0000256" key="11">
    <source>
        <dbReference type="ARBA" id="ARBA00039658"/>
    </source>
</evidence>